<accession>A0ABW9KPW3</accession>
<proteinExistence type="predicted"/>
<protein>
    <submittedName>
        <fullName evidence="2">Uncharacterized protein</fullName>
    </submittedName>
</protein>
<evidence type="ECO:0000313" key="2">
    <source>
        <dbReference type="EMBL" id="MFN2976945.1"/>
    </source>
</evidence>
<keyword evidence="3" id="KW-1185">Reference proteome</keyword>
<feature type="transmembrane region" description="Helical" evidence="1">
    <location>
        <begin position="93"/>
        <end position="113"/>
    </location>
</feature>
<feature type="transmembrane region" description="Helical" evidence="1">
    <location>
        <begin position="54"/>
        <end position="72"/>
    </location>
</feature>
<keyword evidence="1" id="KW-1133">Transmembrane helix</keyword>
<keyword evidence="1" id="KW-0812">Transmembrane</keyword>
<dbReference type="EMBL" id="JBJYXY010000001">
    <property type="protein sequence ID" value="MFN2976945.1"/>
    <property type="molecule type" value="Genomic_DNA"/>
</dbReference>
<reference evidence="2 3" key="1">
    <citation type="submission" date="2024-12" db="EMBL/GenBank/DDBJ databases">
        <authorList>
            <person name="Lee Y."/>
        </authorList>
    </citation>
    <scope>NUCLEOTIDE SEQUENCE [LARGE SCALE GENOMIC DNA]</scope>
    <source>
        <strain evidence="2 3">03SUJ4</strain>
    </source>
</reference>
<dbReference type="Proteomes" id="UP001634747">
    <property type="component" value="Unassembled WGS sequence"/>
</dbReference>
<name>A0ABW9KPW3_9BACT</name>
<keyword evidence="1" id="KW-0472">Membrane</keyword>
<dbReference type="RefSeq" id="WP_263414877.1">
    <property type="nucleotide sequence ID" value="NZ_BAABBH010000001.1"/>
</dbReference>
<sequence>MDEALIPTEAKARKAVMGGILLLGLGAVMTYFFAVRPLQELVATNHATYYLKGVLIGPLCLYMGALALTGKFGDGEIRKLNAKGKPTFTRKGWFAVGGAIVVIALTLVAWYGYLHALGFRETNGI</sequence>
<evidence type="ECO:0000256" key="1">
    <source>
        <dbReference type="SAM" id="Phobius"/>
    </source>
</evidence>
<evidence type="ECO:0000313" key="3">
    <source>
        <dbReference type="Proteomes" id="UP001634747"/>
    </source>
</evidence>
<feature type="transmembrane region" description="Helical" evidence="1">
    <location>
        <begin position="15"/>
        <end position="34"/>
    </location>
</feature>
<organism evidence="2 3">
    <name type="scientific">Terriglobus aquaticus</name>
    <dbReference type="NCBI Taxonomy" id="940139"/>
    <lineage>
        <taxon>Bacteria</taxon>
        <taxon>Pseudomonadati</taxon>
        <taxon>Acidobacteriota</taxon>
        <taxon>Terriglobia</taxon>
        <taxon>Terriglobales</taxon>
        <taxon>Acidobacteriaceae</taxon>
        <taxon>Terriglobus</taxon>
    </lineage>
</organism>
<comment type="caution">
    <text evidence="2">The sequence shown here is derived from an EMBL/GenBank/DDBJ whole genome shotgun (WGS) entry which is preliminary data.</text>
</comment>
<gene>
    <name evidence="2" type="ORF">ACK2TP_14335</name>
</gene>